<dbReference type="Pfam" id="PF06985">
    <property type="entry name" value="HET"/>
    <property type="match status" value="1"/>
</dbReference>
<organism evidence="3 4">
    <name type="scientific">Cladophialophora chaetospira</name>
    <dbReference type="NCBI Taxonomy" id="386627"/>
    <lineage>
        <taxon>Eukaryota</taxon>
        <taxon>Fungi</taxon>
        <taxon>Dikarya</taxon>
        <taxon>Ascomycota</taxon>
        <taxon>Pezizomycotina</taxon>
        <taxon>Eurotiomycetes</taxon>
        <taxon>Chaetothyriomycetidae</taxon>
        <taxon>Chaetothyriales</taxon>
        <taxon>Herpotrichiellaceae</taxon>
        <taxon>Cladophialophora</taxon>
    </lineage>
</organism>
<dbReference type="AlphaFoldDB" id="A0AA39CJJ9"/>
<name>A0AA39CJJ9_9EURO</name>
<reference evidence="3" key="1">
    <citation type="submission" date="2022-10" db="EMBL/GenBank/DDBJ databases">
        <title>Culturing micro-colonial fungi from biological soil crusts in the Mojave desert and describing Neophaeococcomyces mojavensis, and introducing the new genera and species Taxawa tesnikishii.</title>
        <authorList>
            <person name="Kurbessoian T."/>
            <person name="Stajich J.E."/>
        </authorList>
    </citation>
    <scope>NUCLEOTIDE SEQUENCE</scope>
    <source>
        <strain evidence="3">TK_41</strain>
    </source>
</reference>
<sequence length="625" mass="69557">MSTSYLDPKIGKHRTHIVQGPSLLRITTSVCPLDKLKSVRILFGYHALSYTWGPPDQTTPVELNGEVVQVSPNLEAALRQFLLNQKAKGAIVKWLWADALCIQQRNKAEKSWMVRLMREIYETAFRVQIWLGTADETDVKGLAALKMLAKDYEDATPNRNSSGLASDVERIALLKATSAKKLDVRAAVKILNKPWFDRVWIIQEFLVAQRATFHCGRSIIEGGDLSTAYVALYELGFASWNRILTGGPGLSGQPGLAEIVDTMNQGCVETVMMIRAASGKNTKTETSRSPQAPATTNPAKKLESFTGAWRLSLPEMVFQASVRGSKAVNPRDMIYPFLGLAADASLYGIQPNYAASVQEVYTNAAMAFLSNGKARILALCHQPKNMSHLPSWVPDWTMRLEGPLSSRSKDFKRGTGAAFSRKCLYAASDGEIGPKFEIYSGYPRELEISAVLFDEIKVLGTESPPLCESKNPNWAWKFLHTSLLVLRENMALHTRSLMKDWIYCGKLWLATSSSTALLRIQLIMTVKANLLIDANIVAAYYYGYVGWFTDNRRSFATKKGYIGFGPRHVREDDVVSIIIGLEAPMILRKIEKDRYEIVGEAYVHGIMDGEATNAEGVEVERIVLK</sequence>
<protein>
    <recommendedName>
        <fullName evidence="2">Heterokaryon incompatibility domain-containing protein</fullName>
    </recommendedName>
</protein>
<dbReference type="Pfam" id="PF26639">
    <property type="entry name" value="Het-6_barrel"/>
    <property type="match status" value="1"/>
</dbReference>
<accession>A0AA39CJJ9</accession>
<gene>
    <name evidence="3" type="ORF">H2200_005399</name>
</gene>
<evidence type="ECO:0000259" key="2">
    <source>
        <dbReference type="Pfam" id="PF06985"/>
    </source>
</evidence>
<comment type="caution">
    <text evidence="3">The sequence shown here is derived from an EMBL/GenBank/DDBJ whole genome shotgun (WGS) entry which is preliminary data.</text>
</comment>
<evidence type="ECO:0000256" key="1">
    <source>
        <dbReference type="SAM" id="MobiDB-lite"/>
    </source>
</evidence>
<dbReference type="PANTHER" id="PTHR24148:SF64">
    <property type="entry name" value="HETEROKARYON INCOMPATIBILITY DOMAIN-CONTAINING PROTEIN"/>
    <property type="match status" value="1"/>
</dbReference>
<dbReference type="PANTHER" id="PTHR24148">
    <property type="entry name" value="ANKYRIN REPEAT DOMAIN-CONTAINING PROTEIN 39 HOMOLOG-RELATED"/>
    <property type="match status" value="1"/>
</dbReference>
<dbReference type="InterPro" id="IPR010730">
    <property type="entry name" value="HET"/>
</dbReference>
<feature type="region of interest" description="Disordered" evidence="1">
    <location>
        <begin position="279"/>
        <end position="299"/>
    </location>
</feature>
<feature type="compositionally biased region" description="Polar residues" evidence="1">
    <location>
        <begin position="287"/>
        <end position="298"/>
    </location>
</feature>
<dbReference type="EMBL" id="JAPDRK010000007">
    <property type="protein sequence ID" value="KAJ9610622.1"/>
    <property type="molecule type" value="Genomic_DNA"/>
</dbReference>
<dbReference type="Proteomes" id="UP001172673">
    <property type="component" value="Unassembled WGS sequence"/>
</dbReference>
<dbReference type="InterPro" id="IPR052895">
    <property type="entry name" value="HetReg/Transcr_Mod"/>
</dbReference>
<keyword evidence="4" id="KW-1185">Reference proteome</keyword>
<evidence type="ECO:0000313" key="4">
    <source>
        <dbReference type="Proteomes" id="UP001172673"/>
    </source>
</evidence>
<evidence type="ECO:0000313" key="3">
    <source>
        <dbReference type="EMBL" id="KAJ9610622.1"/>
    </source>
</evidence>
<proteinExistence type="predicted"/>
<feature type="domain" description="Heterokaryon incompatibility" evidence="2">
    <location>
        <begin position="45"/>
        <end position="204"/>
    </location>
</feature>